<organism evidence="1 2">
    <name type="scientific">Desulfonema magnum</name>
    <dbReference type="NCBI Taxonomy" id="45655"/>
    <lineage>
        <taxon>Bacteria</taxon>
        <taxon>Pseudomonadati</taxon>
        <taxon>Thermodesulfobacteriota</taxon>
        <taxon>Desulfobacteria</taxon>
        <taxon>Desulfobacterales</taxon>
        <taxon>Desulfococcaceae</taxon>
        <taxon>Desulfonema</taxon>
    </lineage>
</organism>
<keyword evidence="2" id="KW-1185">Reference proteome</keyword>
<reference evidence="1" key="1">
    <citation type="journal article" date="2021" name="Microb. Physiol.">
        <title>Proteogenomic Insights into the Physiology of Marine, Sulfate-Reducing, Filamentous Desulfonema limicola and Desulfonema magnum.</title>
        <authorList>
            <person name="Schnaars V."/>
            <person name="Wohlbrand L."/>
            <person name="Scheve S."/>
            <person name="Hinrichs C."/>
            <person name="Reinhardt R."/>
            <person name="Rabus R."/>
        </authorList>
    </citation>
    <scope>NUCLEOTIDE SEQUENCE</scope>
    <source>
        <strain evidence="1">4be13</strain>
    </source>
</reference>
<dbReference type="Proteomes" id="UP000663722">
    <property type="component" value="Chromosome"/>
</dbReference>
<dbReference type="AlphaFoldDB" id="A0A975BZG7"/>
<proteinExistence type="predicted"/>
<accession>A0A975BZG7</accession>
<evidence type="ECO:0000313" key="1">
    <source>
        <dbReference type="EMBL" id="QTA93738.1"/>
    </source>
</evidence>
<dbReference type="KEGG" id="dmm:dnm_098420"/>
<evidence type="ECO:0000313" key="2">
    <source>
        <dbReference type="Proteomes" id="UP000663722"/>
    </source>
</evidence>
<sequence length="55" mass="6710">MCPRIRARIIFNGQTQQIEKFSGQKECKNEADAEFLQNCFHRFRREFSRTERQKT</sequence>
<name>A0A975BZG7_9BACT</name>
<protein>
    <submittedName>
        <fullName evidence="1">Uncharacterized protein</fullName>
    </submittedName>
</protein>
<dbReference type="EMBL" id="CP061800">
    <property type="protein sequence ID" value="QTA93738.1"/>
    <property type="molecule type" value="Genomic_DNA"/>
</dbReference>
<gene>
    <name evidence="1" type="ORF">dnm_098420</name>
</gene>